<name>A0A6I1FJS8_9BACI</name>
<gene>
    <name evidence="1" type="ORF">F9802_08090</name>
</gene>
<accession>A0A6I1FJS8</accession>
<keyword evidence="2" id="KW-1185">Reference proteome</keyword>
<organism evidence="1 2">
    <name type="scientific">Bacillus aerolatus</name>
    <dbReference type="NCBI Taxonomy" id="2653354"/>
    <lineage>
        <taxon>Bacteria</taxon>
        <taxon>Bacillati</taxon>
        <taxon>Bacillota</taxon>
        <taxon>Bacilli</taxon>
        <taxon>Bacillales</taxon>
        <taxon>Bacillaceae</taxon>
        <taxon>Bacillus</taxon>
    </lineage>
</organism>
<protein>
    <submittedName>
        <fullName evidence="1">DUF3231 family protein</fullName>
    </submittedName>
</protein>
<comment type="caution">
    <text evidence="1">The sequence shown here is derived from an EMBL/GenBank/DDBJ whole genome shotgun (WGS) entry which is preliminary data.</text>
</comment>
<dbReference type="Pfam" id="PF11553">
    <property type="entry name" value="DUF3231"/>
    <property type="match status" value="2"/>
</dbReference>
<dbReference type="EMBL" id="WEIO01000004">
    <property type="protein sequence ID" value="KAB7706976.1"/>
    <property type="molecule type" value="Genomic_DNA"/>
</dbReference>
<dbReference type="InterPro" id="IPR012347">
    <property type="entry name" value="Ferritin-like"/>
</dbReference>
<evidence type="ECO:0000313" key="2">
    <source>
        <dbReference type="Proteomes" id="UP000429595"/>
    </source>
</evidence>
<dbReference type="RefSeq" id="WP_152150769.1">
    <property type="nucleotide sequence ID" value="NZ_WEIO01000004.1"/>
</dbReference>
<sequence>MTSHDHIKLTSSELSVLFGSYLNDTLGICVISYFLEHVEDPDVKSCLEYALELAEMHVDMNRIIFKGEGLPVPVGFTEQDVNVNAPRLFSDELMLHYAQNIGSMGLNAYSIAIPNSSRHDIREHFTSCLQSSAELYNRSSNVLQEKGLYVRSPYIPYPKQTEFVHKQHFLAGWMGEQRPLTSTEISFLFTNLYRNALGSALLTGFSQIAQSKEVRRFMTRGAEIAQHHSAVFSKFLGESNLPTPISWSLTVTTAEEPVFSDKLLMFHTAALYNAGIGFYGMSMGGSSRKDLGAAYGRLIIEVGEFATDGANIMVDNGWLEKPPSAPDRKDLAGG</sequence>
<dbReference type="Proteomes" id="UP000429595">
    <property type="component" value="Unassembled WGS sequence"/>
</dbReference>
<reference evidence="1 2" key="1">
    <citation type="submission" date="2019-10" db="EMBL/GenBank/DDBJ databases">
        <title>Bacillus aerolatum sp. nov., isolated from bioaerosol of sport playgrounds.</title>
        <authorList>
            <person name="Chen P."/>
            <person name="Zhang G."/>
        </authorList>
    </citation>
    <scope>NUCLEOTIDE SEQUENCE [LARGE SCALE GENOMIC DNA]</scope>
    <source>
        <strain evidence="1 2">CX253</strain>
    </source>
</reference>
<proteinExistence type="predicted"/>
<dbReference type="AlphaFoldDB" id="A0A6I1FJS8"/>
<dbReference type="Gene3D" id="1.20.1260.10">
    <property type="match status" value="2"/>
</dbReference>
<evidence type="ECO:0000313" key="1">
    <source>
        <dbReference type="EMBL" id="KAB7706976.1"/>
    </source>
</evidence>
<dbReference type="InterPro" id="IPR021617">
    <property type="entry name" value="DUF3231"/>
</dbReference>